<keyword evidence="2" id="KW-0732">Signal</keyword>
<sequence>MQNFKMSFWAIAALFLPASHAFAFNFGFVRVPDWMDYYIAVLLAVSLVSYLGVLATKPQGVPTSQLSQVRISPITSIFRFILLVAFGLLMLMVFVGMGLRRYAEI</sequence>
<keyword evidence="1" id="KW-0472">Membrane</keyword>
<dbReference type="AlphaFoldDB" id="A0A546Y7N6"/>
<feature type="transmembrane region" description="Helical" evidence="1">
    <location>
        <begin position="37"/>
        <end position="56"/>
    </location>
</feature>
<feature type="chain" id="PRO_5022129314" description="Transmembrane protein" evidence="2">
    <location>
        <begin position="24"/>
        <end position="105"/>
    </location>
</feature>
<gene>
    <name evidence="3" type="ORF">EXN61_03685</name>
</gene>
<proteinExistence type="predicted"/>
<dbReference type="Proteomes" id="UP000317023">
    <property type="component" value="Unassembled WGS sequence"/>
</dbReference>
<comment type="caution">
    <text evidence="3">The sequence shown here is derived from an EMBL/GenBank/DDBJ whole genome shotgun (WGS) entry which is preliminary data.</text>
</comment>
<reference evidence="3 4" key="1">
    <citation type="journal article" date="2019" name="Appl. Microbiol. Biotechnol.">
        <title>Differential efficiency of wild type rhizogenic strains for rol gene transformation of plants.</title>
        <authorList>
            <person name="Desmet S."/>
            <person name="De Keyser E."/>
            <person name="Van Vaerenbergh J."/>
            <person name="Baeyen S."/>
            <person name="Van Huylenbroeck J."/>
            <person name="Geelen D."/>
            <person name="Dhooghe E."/>
        </authorList>
    </citation>
    <scope>NUCLEOTIDE SEQUENCE [LARGE SCALE GENOMIC DNA]</scope>
    <source>
        <strain evidence="3 4">MAFF210266</strain>
    </source>
</reference>
<name>A0A546Y7N6_AGRTU</name>
<evidence type="ECO:0000313" key="4">
    <source>
        <dbReference type="Proteomes" id="UP000317023"/>
    </source>
</evidence>
<evidence type="ECO:0000256" key="1">
    <source>
        <dbReference type="SAM" id="Phobius"/>
    </source>
</evidence>
<feature type="signal peptide" evidence="2">
    <location>
        <begin position="1"/>
        <end position="23"/>
    </location>
</feature>
<keyword evidence="1" id="KW-1133">Transmembrane helix</keyword>
<organism evidence="3 4">
    <name type="scientific">Agrobacterium tumefaciens</name>
    <dbReference type="NCBI Taxonomy" id="358"/>
    <lineage>
        <taxon>Bacteria</taxon>
        <taxon>Pseudomonadati</taxon>
        <taxon>Pseudomonadota</taxon>
        <taxon>Alphaproteobacteria</taxon>
        <taxon>Hyphomicrobiales</taxon>
        <taxon>Rhizobiaceae</taxon>
        <taxon>Rhizobium/Agrobacterium group</taxon>
        <taxon>Agrobacterium</taxon>
        <taxon>Agrobacterium tumefaciens complex</taxon>
    </lineage>
</organism>
<evidence type="ECO:0000256" key="2">
    <source>
        <dbReference type="SAM" id="SignalP"/>
    </source>
</evidence>
<keyword evidence="1" id="KW-0812">Transmembrane</keyword>
<dbReference type="RefSeq" id="WP_142855440.1">
    <property type="nucleotide sequence ID" value="NZ_SGOE01000001.1"/>
</dbReference>
<evidence type="ECO:0008006" key="5">
    <source>
        <dbReference type="Google" id="ProtNLM"/>
    </source>
</evidence>
<evidence type="ECO:0000313" key="3">
    <source>
        <dbReference type="EMBL" id="TRB09011.1"/>
    </source>
</evidence>
<feature type="transmembrane region" description="Helical" evidence="1">
    <location>
        <begin position="77"/>
        <end position="99"/>
    </location>
</feature>
<accession>A0A546Y7N6</accession>
<dbReference type="EMBL" id="SGOE01000001">
    <property type="protein sequence ID" value="TRB09011.1"/>
    <property type="molecule type" value="Genomic_DNA"/>
</dbReference>
<protein>
    <recommendedName>
        <fullName evidence="5">Transmembrane protein</fullName>
    </recommendedName>
</protein>